<reference evidence="3" key="1">
    <citation type="journal article" date="2020" name="Nature">
        <title>Giant virus diversity and host interactions through global metagenomics.</title>
        <authorList>
            <person name="Schulz F."/>
            <person name="Roux S."/>
            <person name="Paez-Espino D."/>
            <person name="Jungbluth S."/>
            <person name="Walsh D.A."/>
            <person name="Denef V.J."/>
            <person name="McMahon K.D."/>
            <person name="Konstantinidis K.T."/>
            <person name="Eloe-Fadrosh E.A."/>
            <person name="Kyrpides N.C."/>
            <person name="Woyke T."/>
        </authorList>
    </citation>
    <scope>NUCLEOTIDE SEQUENCE</scope>
    <source>
        <strain evidence="3">GVMAG-M-3300023110-24</strain>
    </source>
</reference>
<dbReference type="AlphaFoldDB" id="A0A6C0CXX0"/>
<evidence type="ECO:0000313" key="3">
    <source>
        <dbReference type="EMBL" id="QHT09083.1"/>
    </source>
</evidence>
<dbReference type="EMBL" id="MN739508">
    <property type="protein sequence ID" value="QHT09083.1"/>
    <property type="molecule type" value="Genomic_DNA"/>
</dbReference>
<accession>A0A6C0CXX0</accession>
<organism evidence="3">
    <name type="scientific">viral metagenome</name>
    <dbReference type="NCBI Taxonomy" id="1070528"/>
    <lineage>
        <taxon>unclassified sequences</taxon>
        <taxon>metagenomes</taxon>
        <taxon>organismal metagenomes</taxon>
    </lineage>
</organism>
<feature type="transmembrane region" description="Helical" evidence="2">
    <location>
        <begin position="43"/>
        <end position="61"/>
    </location>
</feature>
<evidence type="ECO:0000256" key="2">
    <source>
        <dbReference type="SAM" id="Phobius"/>
    </source>
</evidence>
<sequence length="195" mass="22421">MYKIPKDKIPRPPEKPFVQKMPVPQIPNDRIINSNNDYDYESIILIILIILSSAYCVYTFINKDNYINNLNTELENVKRSKDNKINDLRCNCPSIPECPKCPDPPQCPTTICPTCPSSHEIVESLFPGRSLLPSDFYNFGNQGNKEMEILDTDNDKYKNYIVSQSLDVEKNYKEVIDNIKNVLGDKILLDQKVSE</sequence>
<name>A0A6C0CXX0_9ZZZZ</name>
<feature type="region of interest" description="Disordered" evidence="1">
    <location>
        <begin position="1"/>
        <end position="20"/>
    </location>
</feature>
<evidence type="ECO:0000256" key="1">
    <source>
        <dbReference type="SAM" id="MobiDB-lite"/>
    </source>
</evidence>
<keyword evidence="2" id="KW-1133">Transmembrane helix</keyword>
<keyword evidence="2" id="KW-0812">Transmembrane</keyword>
<feature type="compositionally biased region" description="Basic and acidic residues" evidence="1">
    <location>
        <begin position="1"/>
        <end position="14"/>
    </location>
</feature>
<proteinExistence type="predicted"/>
<protein>
    <submittedName>
        <fullName evidence="3">Uncharacterized protein</fullName>
    </submittedName>
</protein>
<keyword evidence="2" id="KW-0472">Membrane</keyword>